<dbReference type="PANTHER" id="PTHR21724:SF109">
    <property type="entry name" value="SHKT DOMAIN-CONTAINING PROTEIN"/>
    <property type="match status" value="1"/>
</dbReference>
<dbReference type="PROSITE" id="PS51670">
    <property type="entry name" value="SHKT"/>
    <property type="match status" value="2"/>
</dbReference>
<dbReference type="OrthoDB" id="5819225at2759"/>
<evidence type="ECO:0000256" key="2">
    <source>
        <dbReference type="SAM" id="MobiDB-lite"/>
    </source>
</evidence>
<reference evidence="5 6" key="1">
    <citation type="submission" date="2016-04" db="EMBL/GenBank/DDBJ databases">
        <title>The genome of Intoshia linei affirms orthonectids as highly simplified spiralians.</title>
        <authorList>
            <person name="Mikhailov K.V."/>
            <person name="Slusarev G.S."/>
            <person name="Nikitin M.A."/>
            <person name="Logacheva M.D."/>
            <person name="Penin A."/>
            <person name="Aleoshin V."/>
            <person name="Panchin Y.V."/>
        </authorList>
    </citation>
    <scope>NUCLEOTIDE SEQUENCE [LARGE SCALE GENOMIC DNA]</scope>
    <source>
        <strain evidence="5">Intl2013</strain>
        <tissue evidence="5">Whole animal</tissue>
    </source>
</reference>
<dbReference type="EMBL" id="LWCA01001041">
    <property type="protein sequence ID" value="OAF66088.1"/>
    <property type="molecule type" value="Genomic_DNA"/>
</dbReference>
<evidence type="ECO:0000256" key="1">
    <source>
        <dbReference type="PROSITE-ProRule" id="PRU01005"/>
    </source>
</evidence>
<feature type="domain" description="ShKT" evidence="4">
    <location>
        <begin position="244"/>
        <end position="278"/>
    </location>
</feature>
<accession>A0A177AVP0</accession>
<dbReference type="Proteomes" id="UP000078046">
    <property type="component" value="Unassembled WGS sequence"/>
</dbReference>
<feature type="disulfide bond" evidence="1">
    <location>
        <begin position="25"/>
        <end position="59"/>
    </location>
</feature>
<dbReference type="InterPro" id="IPR003582">
    <property type="entry name" value="ShKT_dom"/>
</dbReference>
<evidence type="ECO:0000313" key="6">
    <source>
        <dbReference type="Proteomes" id="UP000078046"/>
    </source>
</evidence>
<dbReference type="SMART" id="SM00254">
    <property type="entry name" value="ShKT"/>
    <property type="match status" value="3"/>
</dbReference>
<protein>
    <recommendedName>
        <fullName evidence="4">ShKT domain-containing protein</fullName>
    </recommendedName>
</protein>
<evidence type="ECO:0000259" key="4">
    <source>
        <dbReference type="PROSITE" id="PS51670"/>
    </source>
</evidence>
<keyword evidence="1" id="KW-1015">Disulfide bond</keyword>
<feature type="chain" id="PRO_5008056726" description="ShKT domain-containing protein" evidence="3">
    <location>
        <begin position="23"/>
        <end position="326"/>
    </location>
</feature>
<feature type="signal peptide" evidence="3">
    <location>
        <begin position="1"/>
        <end position="22"/>
    </location>
</feature>
<dbReference type="Pfam" id="PF01549">
    <property type="entry name" value="ShK"/>
    <property type="match status" value="3"/>
</dbReference>
<sequence>MHITSMTIAFFIVWSLFTIGFALECSDDYTVCPSYADKCNSPNYIDILHLHCKLTCKHCIPTTKEPTTVYNDLECKDAIDVCDYYLEKCNNESFIDDLKIKCAKTCGFFYKSTTSTTTTTTIPSTSTSTTTTSSTTSPITTPSTISTETSSSSTSTTTTTSSTTSPITTPSTVPTETSSSSTSTTTTTTPTTPSTTTPVSSTTISTDSTVQNICNDLKSSYNFCYLHNDYMNLNCGLICMKANCADSFDDCNAIKDLCNTNSFGLEMFKHCKLTCNLCHLTCYESTTAIVHVDILGMYEWILCQVAFDLGYCTNQEVKDVCCSTCT</sequence>
<evidence type="ECO:0000256" key="3">
    <source>
        <dbReference type="SAM" id="SignalP"/>
    </source>
</evidence>
<gene>
    <name evidence="5" type="ORF">A3Q56_06199</name>
</gene>
<organism evidence="5 6">
    <name type="scientific">Intoshia linei</name>
    <dbReference type="NCBI Taxonomy" id="1819745"/>
    <lineage>
        <taxon>Eukaryota</taxon>
        <taxon>Metazoa</taxon>
        <taxon>Spiralia</taxon>
        <taxon>Lophotrochozoa</taxon>
        <taxon>Mesozoa</taxon>
        <taxon>Orthonectida</taxon>
        <taxon>Rhopaluridae</taxon>
        <taxon>Intoshia</taxon>
    </lineage>
</organism>
<dbReference type="AlphaFoldDB" id="A0A177AVP0"/>
<keyword evidence="3" id="KW-0732">Signal</keyword>
<name>A0A177AVP0_9BILA</name>
<evidence type="ECO:0000313" key="5">
    <source>
        <dbReference type="EMBL" id="OAF66088.1"/>
    </source>
</evidence>
<dbReference type="PANTHER" id="PTHR21724">
    <property type="entry name" value="SHKT DOMAIN-CONTAINING PROTEIN"/>
    <property type="match status" value="1"/>
</dbReference>
<comment type="caution">
    <text evidence="5">The sequence shown here is derived from an EMBL/GenBank/DDBJ whole genome shotgun (WGS) entry which is preliminary data.</text>
</comment>
<comment type="caution">
    <text evidence="1">Lacks conserved residue(s) required for the propagation of feature annotation.</text>
</comment>
<proteinExistence type="predicted"/>
<feature type="domain" description="ShKT" evidence="4">
    <location>
        <begin position="25"/>
        <end position="59"/>
    </location>
</feature>
<feature type="disulfide bond" evidence="1">
    <location>
        <begin position="244"/>
        <end position="278"/>
    </location>
</feature>
<keyword evidence="6" id="KW-1185">Reference proteome</keyword>
<feature type="region of interest" description="Disordered" evidence="2">
    <location>
        <begin position="115"/>
        <end position="203"/>
    </location>
</feature>